<dbReference type="InterPro" id="IPR023546">
    <property type="entry name" value="MGMT"/>
</dbReference>
<comment type="caution">
    <text evidence="11">The sequence shown here is derived from an EMBL/GenBank/DDBJ whole genome shotgun (WGS) entry which is preliminary data.</text>
</comment>
<dbReference type="Pfam" id="PF01035">
    <property type="entry name" value="DNA_binding_1"/>
    <property type="match status" value="1"/>
</dbReference>
<protein>
    <recommendedName>
        <fullName evidence="8">Methylated-DNA--protein-cysteine methyltransferase</fullName>
        <ecNumber evidence="8">2.1.1.63</ecNumber>
    </recommendedName>
    <alternativeName>
        <fullName evidence="8">6-O-methylguanine-DNA methyltransferase</fullName>
        <shortName evidence="8">MGMT</shortName>
    </alternativeName>
    <alternativeName>
        <fullName evidence="8">O-6-methylguanine-DNA-alkyltransferase</fullName>
    </alternativeName>
</protein>
<comment type="function">
    <text evidence="8">Involved in the cellular defense against the biological effects of O6-methylguanine (O6-MeG) and O4-methylthymine (O4-MeT) in DNA. Repairs the methylated nucleobase in DNA by stoichiometrically transferring the methyl group to a cysteine residue in the enzyme. This is a suicide reaction: the enzyme is irreversibly inactivated.</text>
</comment>
<keyword evidence="12" id="KW-1185">Reference proteome</keyword>
<evidence type="ECO:0000256" key="1">
    <source>
        <dbReference type="ARBA" id="ARBA00001286"/>
    </source>
</evidence>
<keyword evidence="2 8" id="KW-0963">Cytoplasm</keyword>
<evidence type="ECO:0000313" key="12">
    <source>
        <dbReference type="Proteomes" id="UP000298050"/>
    </source>
</evidence>
<evidence type="ECO:0000259" key="9">
    <source>
        <dbReference type="Pfam" id="PF01035"/>
    </source>
</evidence>
<evidence type="ECO:0000256" key="6">
    <source>
        <dbReference type="ARBA" id="ARBA00023204"/>
    </source>
</evidence>
<evidence type="ECO:0000256" key="3">
    <source>
        <dbReference type="ARBA" id="ARBA00022603"/>
    </source>
</evidence>
<keyword evidence="4 8" id="KW-0808">Transferase</keyword>
<dbReference type="EMBL" id="SRLE01000004">
    <property type="protein sequence ID" value="TGD75301.1"/>
    <property type="molecule type" value="Genomic_DNA"/>
</dbReference>
<dbReference type="HAMAP" id="MF_00772">
    <property type="entry name" value="OGT"/>
    <property type="match status" value="1"/>
</dbReference>
<evidence type="ECO:0000256" key="5">
    <source>
        <dbReference type="ARBA" id="ARBA00022763"/>
    </source>
</evidence>
<dbReference type="CDD" id="cd06445">
    <property type="entry name" value="ATase"/>
    <property type="match status" value="1"/>
</dbReference>
<dbReference type="PANTHER" id="PTHR10815:SF5">
    <property type="entry name" value="METHYLATED-DNA--PROTEIN-CYSTEINE METHYLTRANSFERASE"/>
    <property type="match status" value="1"/>
</dbReference>
<comment type="catalytic activity">
    <reaction evidence="7 8">
        <text>a 6-O-methyl-2'-deoxyguanosine in DNA + L-cysteinyl-[protein] = S-methyl-L-cysteinyl-[protein] + a 2'-deoxyguanosine in DNA</text>
        <dbReference type="Rhea" id="RHEA:24000"/>
        <dbReference type="Rhea" id="RHEA-COMP:10131"/>
        <dbReference type="Rhea" id="RHEA-COMP:10132"/>
        <dbReference type="Rhea" id="RHEA-COMP:11367"/>
        <dbReference type="Rhea" id="RHEA-COMP:11368"/>
        <dbReference type="ChEBI" id="CHEBI:29950"/>
        <dbReference type="ChEBI" id="CHEBI:82612"/>
        <dbReference type="ChEBI" id="CHEBI:85445"/>
        <dbReference type="ChEBI" id="CHEBI:85448"/>
        <dbReference type="EC" id="2.1.1.63"/>
    </reaction>
</comment>
<dbReference type="NCBIfam" id="TIGR00589">
    <property type="entry name" value="ogt"/>
    <property type="match status" value="1"/>
</dbReference>
<evidence type="ECO:0000256" key="7">
    <source>
        <dbReference type="ARBA" id="ARBA00049348"/>
    </source>
</evidence>
<dbReference type="Proteomes" id="UP000298050">
    <property type="component" value="Unassembled WGS sequence"/>
</dbReference>
<dbReference type="InterPro" id="IPR014048">
    <property type="entry name" value="MethylDNA_cys_MeTrfase_DNA-bd"/>
</dbReference>
<dbReference type="GO" id="GO:0032259">
    <property type="term" value="P:methylation"/>
    <property type="evidence" value="ECO:0007669"/>
    <property type="project" value="UniProtKB-KW"/>
</dbReference>
<dbReference type="InterPro" id="IPR036631">
    <property type="entry name" value="MGMT_N_sf"/>
</dbReference>
<dbReference type="GO" id="GO:0005737">
    <property type="term" value="C:cytoplasm"/>
    <property type="evidence" value="ECO:0007669"/>
    <property type="project" value="UniProtKB-SubCell"/>
</dbReference>
<feature type="domain" description="Methylguanine DNA methyltransferase ribonuclease-like" evidence="10">
    <location>
        <begin position="6"/>
        <end position="76"/>
    </location>
</feature>
<evidence type="ECO:0000256" key="2">
    <source>
        <dbReference type="ARBA" id="ARBA00022490"/>
    </source>
</evidence>
<dbReference type="InterPro" id="IPR036388">
    <property type="entry name" value="WH-like_DNA-bd_sf"/>
</dbReference>
<dbReference type="Pfam" id="PF02870">
    <property type="entry name" value="Methyltransf_1N"/>
    <property type="match status" value="1"/>
</dbReference>
<comment type="catalytic activity">
    <reaction evidence="1 8">
        <text>a 4-O-methyl-thymidine in DNA + L-cysteinyl-[protein] = a thymidine in DNA + S-methyl-L-cysteinyl-[protein]</text>
        <dbReference type="Rhea" id="RHEA:53428"/>
        <dbReference type="Rhea" id="RHEA-COMP:10131"/>
        <dbReference type="Rhea" id="RHEA-COMP:10132"/>
        <dbReference type="Rhea" id="RHEA-COMP:13555"/>
        <dbReference type="Rhea" id="RHEA-COMP:13556"/>
        <dbReference type="ChEBI" id="CHEBI:29950"/>
        <dbReference type="ChEBI" id="CHEBI:82612"/>
        <dbReference type="ChEBI" id="CHEBI:137386"/>
        <dbReference type="ChEBI" id="CHEBI:137387"/>
        <dbReference type="EC" id="2.1.1.63"/>
    </reaction>
</comment>
<feature type="domain" description="Methylated-DNA-[protein]-cysteine S-methyltransferase DNA binding" evidence="9">
    <location>
        <begin position="81"/>
        <end position="160"/>
    </location>
</feature>
<dbReference type="SUPFAM" id="SSF53155">
    <property type="entry name" value="Methylated DNA-protein cysteine methyltransferase domain"/>
    <property type="match status" value="1"/>
</dbReference>
<dbReference type="FunFam" id="1.10.10.10:FF:000337">
    <property type="entry name" value="Methylated-DNA--protein-cysteine methyltransferase"/>
    <property type="match status" value="1"/>
</dbReference>
<dbReference type="InterPro" id="IPR001497">
    <property type="entry name" value="MethylDNA_cys_MeTrfase_AS"/>
</dbReference>
<dbReference type="OrthoDB" id="9802228at2"/>
<dbReference type="Gene3D" id="1.10.10.10">
    <property type="entry name" value="Winged helix-like DNA-binding domain superfamily/Winged helix DNA-binding domain"/>
    <property type="match status" value="1"/>
</dbReference>
<sequence>MQQTTVYYSVIDSPIDPLLLSGDGERLRGVQMGATKPDQGGAVNWHRDDALFAAARAQLQAYFGGELKEFDLPLDLAGTGFQCEVWAALQAIPFGVTASYAELAERVGRPRAVRAVGQANGRNPLAIVVPCHRVIGADGSLTGYAGGVARKQWLLRHEGVATVQRTMF</sequence>
<reference evidence="11 12" key="1">
    <citation type="submission" date="2019-04" db="EMBL/GenBank/DDBJ databases">
        <title>Taxonomy of novel Haliea sp. from mangrove soil of West Coast of India.</title>
        <authorList>
            <person name="Verma A."/>
            <person name="Kumar P."/>
            <person name="Krishnamurthi S."/>
        </authorList>
    </citation>
    <scope>NUCLEOTIDE SEQUENCE [LARGE SCALE GENOMIC DNA]</scope>
    <source>
        <strain evidence="11 12">SAOS-164</strain>
    </source>
</reference>
<keyword evidence="6 8" id="KW-0234">DNA repair</keyword>
<dbReference type="AlphaFoldDB" id="A0A4Z0M701"/>
<comment type="miscellaneous">
    <text evidence="8">This enzyme catalyzes only one turnover and therefore is not strictly catalytic. According to one definition, an enzyme is a biocatalyst that acts repeatedly and over many reaction cycles.</text>
</comment>
<feature type="active site" description="Nucleophile; methyl group acceptor" evidence="8">
    <location>
        <position position="131"/>
    </location>
</feature>
<dbReference type="InterPro" id="IPR008332">
    <property type="entry name" value="MethylG_MeTrfase_N"/>
</dbReference>
<dbReference type="RefSeq" id="WP_135441440.1">
    <property type="nucleotide sequence ID" value="NZ_SRLE01000004.1"/>
</dbReference>
<dbReference type="GO" id="GO:0006307">
    <property type="term" value="P:DNA alkylation repair"/>
    <property type="evidence" value="ECO:0007669"/>
    <property type="project" value="UniProtKB-UniRule"/>
</dbReference>
<evidence type="ECO:0000256" key="4">
    <source>
        <dbReference type="ARBA" id="ARBA00022679"/>
    </source>
</evidence>
<dbReference type="EC" id="2.1.1.63" evidence="8"/>
<dbReference type="Gene3D" id="3.30.160.70">
    <property type="entry name" value="Methylated DNA-protein cysteine methyltransferase domain"/>
    <property type="match status" value="1"/>
</dbReference>
<keyword evidence="3 8" id="KW-0489">Methyltransferase</keyword>
<dbReference type="GO" id="GO:0003908">
    <property type="term" value="F:methylated-DNA-[protein]-cysteine S-methyltransferase activity"/>
    <property type="evidence" value="ECO:0007669"/>
    <property type="project" value="UniProtKB-UniRule"/>
</dbReference>
<accession>A0A4Z0M701</accession>
<comment type="subcellular location">
    <subcellularLocation>
        <location evidence="8">Cytoplasm</location>
    </subcellularLocation>
</comment>
<proteinExistence type="inferred from homology"/>
<organism evidence="11 12">
    <name type="scientific">Mangrovimicrobium sediminis</name>
    <dbReference type="NCBI Taxonomy" id="2562682"/>
    <lineage>
        <taxon>Bacteria</taxon>
        <taxon>Pseudomonadati</taxon>
        <taxon>Pseudomonadota</taxon>
        <taxon>Gammaproteobacteria</taxon>
        <taxon>Cellvibrionales</taxon>
        <taxon>Halieaceae</taxon>
        <taxon>Mangrovimicrobium</taxon>
    </lineage>
</organism>
<evidence type="ECO:0000256" key="8">
    <source>
        <dbReference type="HAMAP-Rule" id="MF_00772"/>
    </source>
</evidence>
<keyword evidence="5 8" id="KW-0227">DNA damage</keyword>
<evidence type="ECO:0000259" key="10">
    <source>
        <dbReference type="Pfam" id="PF02870"/>
    </source>
</evidence>
<name>A0A4Z0M701_9GAMM</name>
<dbReference type="PROSITE" id="PS00374">
    <property type="entry name" value="MGMT"/>
    <property type="match status" value="1"/>
</dbReference>
<dbReference type="PANTHER" id="PTHR10815">
    <property type="entry name" value="METHYLATED-DNA--PROTEIN-CYSTEINE METHYLTRANSFERASE"/>
    <property type="match status" value="1"/>
</dbReference>
<gene>
    <name evidence="11" type="ORF">E4634_04730</name>
</gene>
<evidence type="ECO:0000313" key="11">
    <source>
        <dbReference type="EMBL" id="TGD75301.1"/>
    </source>
</evidence>
<comment type="similarity">
    <text evidence="8">Belongs to the MGMT family.</text>
</comment>
<dbReference type="SUPFAM" id="SSF46767">
    <property type="entry name" value="Methylated DNA-protein cysteine methyltransferase, C-terminal domain"/>
    <property type="match status" value="1"/>
</dbReference>
<dbReference type="InterPro" id="IPR036217">
    <property type="entry name" value="MethylDNA_cys_MeTrfase_DNAb"/>
</dbReference>